<dbReference type="EMBL" id="CP009920">
    <property type="protein sequence ID" value="AJI23531.1"/>
    <property type="molecule type" value="Genomic_DNA"/>
</dbReference>
<dbReference type="AlphaFoldDB" id="A0A0B6AJ42"/>
<dbReference type="GO" id="GO:0000725">
    <property type="term" value="P:recombinational repair"/>
    <property type="evidence" value="ECO:0007669"/>
    <property type="project" value="TreeGrafter"/>
</dbReference>
<keyword evidence="1 5" id="KW-0547">Nucleotide-binding</keyword>
<dbReference type="InterPro" id="IPR048228">
    <property type="entry name" value="HelD_bacillota"/>
</dbReference>
<evidence type="ECO:0000313" key="7">
    <source>
        <dbReference type="EMBL" id="AJI23531.1"/>
    </source>
</evidence>
<dbReference type="SUPFAM" id="SSF52540">
    <property type="entry name" value="P-loop containing nucleoside triphosphate hydrolases"/>
    <property type="match status" value="1"/>
</dbReference>
<dbReference type="GO" id="GO:0043138">
    <property type="term" value="F:3'-5' DNA helicase activity"/>
    <property type="evidence" value="ECO:0007669"/>
    <property type="project" value="TreeGrafter"/>
</dbReference>
<feature type="binding site" evidence="5">
    <location>
        <begin position="231"/>
        <end position="238"/>
    </location>
    <ligand>
        <name>ATP</name>
        <dbReference type="ChEBI" id="CHEBI:30616"/>
    </ligand>
</feature>
<dbReference type="RefSeq" id="WP_034649592.1">
    <property type="nucleotide sequence ID" value="NZ_BCVB01000001.1"/>
</dbReference>
<dbReference type="GO" id="GO:0005829">
    <property type="term" value="C:cytosol"/>
    <property type="evidence" value="ECO:0007669"/>
    <property type="project" value="TreeGrafter"/>
</dbReference>
<protein>
    <submittedName>
        <fullName evidence="7">Helicase IV</fullName>
        <ecNumber evidence="7">3.6.4.12</ecNumber>
    </submittedName>
</protein>
<evidence type="ECO:0000259" key="6">
    <source>
        <dbReference type="PROSITE" id="PS51198"/>
    </source>
</evidence>
<evidence type="ECO:0000256" key="3">
    <source>
        <dbReference type="ARBA" id="ARBA00022806"/>
    </source>
</evidence>
<dbReference type="GO" id="GO:0005524">
    <property type="term" value="F:ATP binding"/>
    <property type="evidence" value="ECO:0007669"/>
    <property type="project" value="UniProtKB-UniRule"/>
</dbReference>
<evidence type="ECO:0000256" key="5">
    <source>
        <dbReference type="PROSITE-ProRule" id="PRU00560"/>
    </source>
</evidence>
<dbReference type="GO" id="GO:0016787">
    <property type="term" value="F:hydrolase activity"/>
    <property type="evidence" value="ECO:0007669"/>
    <property type="project" value="UniProtKB-UniRule"/>
</dbReference>
<evidence type="ECO:0000313" key="8">
    <source>
        <dbReference type="Proteomes" id="UP000031829"/>
    </source>
</evidence>
<dbReference type="EC" id="3.6.4.12" evidence="7"/>
<evidence type="ECO:0000256" key="2">
    <source>
        <dbReference type="ARBA" id="ARBA00022801"/>
    </source>
</evidence>
<dbReference type="KEGG" id="bmeg:BG04_792"/>
<sequence>MKDKNLTEEQQRVDWVVEEISQKAEKIGKSVGNVKGEIVDLRSTFWDDVTVNMDEPDDVIETFTSIKQQAELLAEREITHRQAYDQLKTLKKLTQSPYFGRFDFIENGEKEAEAIYVGVGSLMDQKDEEFLIYDWRAPISSLYYDYSPGKAQYETPGEAIKGEMKLKRQFIIENSVIKSMFDTGITIRDELLQEVLGHNASSQMKSIVATIQKEQNQIIRNEKNKVLIVQGVAGSGKTSAALQRVAYLLYRHRKQLTAENMMLFSPNPLFNSYVSTVLPELGEDNMKQTTFQQYADGRLGNEFEVEDLFVQIEYLLTEKDAAAKKQKMQEIRYKASREFKKQVDAYIEELSTKDIIFKNIKFRGEIVLSARRLLSYFYSLDTVISIPNRMQLVAEWALKLINQLEKLERKKDWVQEEIQLLEKEDYVEAYQHLQKKEGYTESSFDDFDREQAYLAKAVVAKKMKFIKQAIKQLKFIDIRRIYMQLFERSHLFLHVEGWEDTAKNTVQSVMNMKLSYEDVTPYLYIKDQLEGRKANPVIRYLFIDEAQDYSPFQLAFLKELFPHARMTLLGDLNQAIYAHALNAPTILSSELYEEKEAETLTLTRSYRSTRQIVEFSRDMVANGHLIEPFNRDGAKPTVTAAHNVQDLHEAIIHKINELKQQNYKTIAVIAKTAEESLQAFQALPEAMSARLLTKETSSFEKGMLVLPAYLAKGIEFDAVIIYNASSECYQDEYERNLFYTACTRAMHELHLFSLGEISPFISDKETYDYQGQ</sequence>
<gene>
    <name evidence="7" type="primary">helD</name>
    <name evidence="7" type="ORF">BG04_792</name>
</gene>
<evidence type="ECO:0000256" key="1">
    <source>
        <dbReference type="ARBA" id="ARBA00022741"/>
    </source>
</evidence>
<proteinExistence type="predicted"/>
<reference evidence="7 8" key="1">
    <citation type="journal article" date="2015" name="Genome Announc.">
        <title>Complete genome sequences for 35 biothreat assay-relevant bacillus species.</title>
        <authorList>
            <person name="Johnson S.L."/>
            <person name="Daligault H.E."/>
            <person name="Davenport K.W."/>
            <person name="Jaissle J."/>
            <person name="Frey K.G."/>
            <person name="Ladner J.T."/>
            <person name="Broomall S.M."/>
            <person name="Bishop-Lilly K.A."/>
            <person name="Bruce D.C."/>
            <person name="Gibbons H.S."/>
            <person name="Coyne S.R."/>
            <person name="Lo C.C."/>
            <person name="Meincke L."/>
            <person name="Munk A.C."/>
            <person name="Koroleva G.I."/>
            <person name="Rosenzweig C.N."/>
            <person name="Palacios G.F."/>
            <person name="Redden C.L."/>
            <person name="Minogue T.D."/>
            <person name="Chain P.S."/>
        </authorList>
    </citation>
    <scope>NUCLEOTIDE SEQUENCE [LARGE SCALE GENOMIC DNA]</scope>
    <source>
        <strain evidence="8">ATCC 14581 / DSM 32 / JCM 2506 / NBRC 15308 / NCIMB 9376 / NCTC 10342 / NRRL B-14308 / VKM B-512</strain>
    </source>
</reference>
<dbReference type="InterPro" id="IPR000212">
    <property type="entry name" value="DNA_helicase_UvrD/REP"/>
</dbReference>
<dbReference type="PROSITE" id="PS51198">
    <property type="entry name" value="UVRD_HELICASE_ATP_BIND"/>
    <property type="match status" value="1"/>
</dbReference>
<keyword evidence="3 5" id="KW-0347">Helicase</keyword>
<organism evidence="7 8">
    <name type="scientific">Priestia megaterium (strain ATCC 14581 / DSM 32 / CCUG 1817 / JCM 2506 / NBRC 15308 / NCIMB 9376 / NCTC 10342 / NRRL B-14308 / VKM B-512 / Ford 19)</name>
    <name type="common">Bacillus megaterium</name>
    <dbReference type="NCBI Taxonomy" id="1348623"/>
    <lineage>
        <taxon>Bacteria</taxon>
        <taxon>Bacillati</taxon>
        <taxon>Bacillota</taxon>
        <taxon>Bacilli</taxon>
        <taxon>Bacillales</taxon>
        <taxon>Bacillaceae</taxon>
        <taxon>Priestia</taxon>
    </lineage>
</organism>
<accession>A0A0B6AJ42</accession>
<keyword evidence="4 5" id="KW-0067">ATP-binding</keyword>
<dbReference type="Proteomes" id="UP000031829">
    <property type="component" value="Chromosome"/>
</dbReference>
<evidence type="ECO:0000256" key="4">
    <source>
        <dbReference type="ARBA" id="ARBA00022840"/>
    </source>
</evidence>
<dbReference type="Pfam" id="PF00580">
    <property type="entry name" value="UvrD-helicase"/>
    <property type="match status" value="1"/>
</dbReference>
<dbReference type="GO" id="GO:0003677">
    <property type="term" value="F:DNA binding"/>
    <property type="evidence" value="ECO:0007669"/>
    <property type="project" value="InterPro"/>
</dbReference>
<dbReference type="Pfam" id="PF13538">
    <property type="entry name" value="UvrD_C_2"/>
    <property type="match status" value="1"/>
</dbReference>
<dbReference type="InterPro" id="IPR027785">
    <property type="entry name" value="UvrD-like_helicase_C"/>
</dbReference>
<dbReference type="InterPro" id="IPR027417">
    <property type="entry name" value="P-loop_NTPase"/>
</dbReference>
<dbReference type="NCBIfam" id="NF041464">
    <property type="entry name" value="HelD_BACSU"/>
    <property type="match status" value="1"/>
</dbReference>
<dbReference type="InterPro" id="IPR014016">
    <property type="entry name" value="UvrD-like_ATP-bd"/>
</dbReference>
<dbReference type="GeneID" id="93644277"/>
<dbReference type="PANTHER" id="PTHR11070:SF17">
    <property type="entry name" value="DNA HELICASE IV"/>
    <property type="match status" value="1"/>
</dbReference>
<dbReference type="Gene3D" id="3.40.50.300">
    <property type="entry name" value="P-loop containing nucleotide triphosphate hydrolases"/>
    <property type="match status" value="3"/>
</dbReference>
<feature type="domain" description="UvrD-like helicase ATP-binding" evidence="6">
    <location>
        <begin position="210"/>
        <end position="609"/>
    </location>
</feature>
<keyword evidence="2 5" id="KW-0378">Hydrolase</keyword>
<dbReference type="HOGENOM" id="CLU_010312_4_0_9"/>
<dbReference type="PANTHER" id="PTHR11070">
    <property type="entry name" value="UVRD / RECB / PCRA DNA HELICASE FAMILY MEMBER"/>
    <property type="match status" value="1"/>
</dbReference>
<name>A0A0B6AJ42_PRIM2</name>